<keyword evidence="2" id="KW-1185">Reference proteome</keyword>
<evidence type="ECO:0000313" key="1">
    <source>
        <dbReference type="EMBL" id="KZT32395.1"/>
    </source>
</evidence>
<organism evidence="1 2">
    <name type="scientific">Sistotremastrum suecicum HHB10207 ss-3</name>
    <dbReference type="NCBI Taxonomy" id="1314776"/>
    <lineage>
        <taxon>Eukaryota</taxon>
        <taxon>Fungi</taxon>
        <taxon>Dikarya</taxon>
        <taxon>Basidiomycota</taxon>
        <taxon>Agaricomycotina</taxon>
        <taxon>Agaricomycetes</taxon>
        <taxon>Sistotremastrales</taxon>
        <taxon>Sistotremastraceae</taxon>
        <taxon>Sistotremastrum</taxon>
    </lineage>
</organism>
<dbReference type="Proteomes" id="UP000076798">
    <property type="component" value="Unassembled WGS sequence"/>
</dbReference>
<evidence type="ECO:0000313" key="2">
    <source>
        <dbReference type="Proteomes" id="UP000076798"/>
    </source>
</evidence>
<dbReference type="STRING" id="1314776.A0A165XP38"/>
<dbReference type="OrthoDB" id="3261594at2759"/>
<sequence>PGVNILSLYLVEEKVRKTTGVNPLMHDMCVDSCVAFTGPFAGYEQCPECNQPRYSGPPARPGAPRKPRKQFMTLPLGTQLQGMWGSPAEARNMSYAARRVEEVKAFRRQNPGNPGSWTDLIDGDDFLAAVKRKHVNPATDPILILSLDGAQLYRNKTSECWIFIWIILNREPALRYKKQYIMPGGFIPGPKKPKNIDSFLFPSLHHLAALQKEGLKVWNALDGRV</sequence>
<name>A0A165XP38_9AGAM</name>
<reference evidence="1 2" key="1">
    <citation type="journal article" date="2016" name="Mol. Biol. Evol.">
        <title>Comparative Genomics of Early-Diverging Mushroom-Forming Fungi Provides Insights into the Origins of Lignocellulose Decay Capabilities.</title>
        <authorList>
            <person name="Nagy L.G."/>
            <person name="Riley R."/>
            <person name="Tritt A."/>
            <person name="Adam C."/>
            <person name="Daum C."/>
            <person name="Floudas D."/>
            <person name="Sun H."/>
            <person name="Yadav J.S."/>
            <person name="Pangilinan J."/>
            <person name="Larsson K.H."/>
            <person name="Matsuura K."/>
            <person name="Barry K."/>
            <person name="Labutti K."/>
            <person name="Kuo R."/>
            <person name="Ohm R.A."/>
            <person name="Bhattacharya S.S."/>
            <person name="Shirouzu T."/>
            <person name="Yoshinaga Y."/>
            <person name="Martin F.M."/>
            <person name="Grigoriev I.V."/>
            <person name="Hibbett D.S."/>
        </authorList>
    </citation>
    <scope>NUCLEOTIDE SEQUENCE [LARGE SCALE GENOMIC DNA]</scope>
    <source>
        <strain evidence="1 2">HHB10207 ss-3</strain>
    </source>
</reference>
<gene>
    <name evidence="1" type="ORF">SISSUDRAFT_994105</name>
</gene>
<protein>
    <submittedName>
        <fullName evidence="1">Uncharacterized protein</fullName>
    </submittedName>
</protein>
<dbReference type="AlphaFoldDB" id="A0A165XP38"/>
<accession>A0A165XP38</accession>
<feature type="non-terminal residue" evidence="1">
    <location>
        <position position="1"/>
    </location>
</feature>
<dbReference type="EMBL" id="KV428340">
    <property type="protein sequence ID" value="KZT32395.1"/>
    <property type="molecule type" value="Genomic_DNA"/>
</dbReference>
<proteinExistence type="predicted"/>